<feature type="compositionally biased region" description="Gly residues" evidence="1">
    <location>
        <begin position="465"/>
        <end position="510"/>
    </location>
</feature>
<reference evidence="2" key="2">
    <citation type="submission" date="2024-10" db="UniProtKB">
        <authorList>
            <consortium name="EnsemblProtists"/>
        </authorList>
    </citation>
    <scope>IDENTIFICATION</scope>
</reference>
<proteinExistence type="predicted"/>
<sequence length="794" mass="84036">MRTPAQRLAHVKQLADEWPEATFGRLEALLDALLDEASERGDLYTIAHMLRRSHWGVVGNDACVLDPTKKYGALGTVMGERMRGVMFKYGFGWGAGDVRIDQLLSVAQVFDVARRKLADDNRIAAYRYDAALFLQDVSRAAYRAKQDGRSVLKLIGVGSWPINLFVTAMEREDGVIDVSDLQMRLGGGGGGAAWASAYWVVPAGKCVLRVSVMQRGEEVGVFHILVFVHPSRKTSMCVNDLRFYAGAGLRNLYIGNTIRNLTLHVPDDANLTAPPPAGTTSLEYGVHTDVYEAQEAGIGRFDLDPRDLGTGRRRQRLTVEWGARGETDVSAEAIATFDGLDAVLDIARRKEPVPASELLRCTVIVVGADNVTSRDKHNLGARGTAKTWLNTVAAASWLTNVHDPDTTEYFAGDLYLNKKVLFANGWSDKPGLRLGDEGRAANARDMACTLSLLASCAHCHAETGGGGEGGGGDGGDSGGGGEGGGADGGGEGGGGGGGGGDGGGSEGGGEGGEDGVAAATGVAAAIDGRFGFTLLNIGLANDGIVHPSKIPSAIGIDAAQAIALRNPRVSQQLRETGRVAFELTYLIPEHGPVASVICSCSTHASSAGAFEAEGCALFAAARDLALFQGEVLLDGVGPDGLSRAFKDFHETGREHAISYFKEFEMSGQAASFVSASTIARRAPLARDMTCTACGFRWTPAVAVQVLGREHRANTVEKRIRLCTPDAQCSRPSQHRRGIRSAPADAVCPWCGQEFHHTARRKAEQALARHQGKDADRTRSAKCIAIERAAAAAQA</sequence>
<evidence type="ECO:0000313" key="2">
    <source>
        <dbReference type="EnsemblProtists" id="EOD34709"/>
    </source>
</evidence>
<keyword evidence="3" id="KW-1185">Reference proteome</keyword>
<protein>
    <recommendedName>
        <fullName evidence="4">C2H2-type domain-containing protein</fullName>
    </recommendedName>
</protein>
<dbReference type="AlphaFoldDB" id="A0A0D3KG24"/>
<dbReference type="GeneID" id="17279981"/>
<dbReference type="HOGENOM" id="CLU_353990_0_0_1"/>
<evidence type="ECO:0000256" key="1">
    <source>
        <dbReference type="SAM" id="MobiDB-lite"/>
    </source>
</evidence>
<dbReference type="Proteomes" id="UP000013827">
    <property type="component" value="Unassembled WGS sequence"/>
</dbReference>
<accession>A0A0D3KG24</accession>
<dbReference type="PaxDb" id="2903-EOD34709"/>
<name>A0A0D3KG24_EMIH1</name>
<evidence type="ECO:0008006" key="4">
    <source>
        <dbReference type="Google" id="ProtNLM"/>
    </source>
</evidence>
<dbReference type="RefSeq" id="XP_005787138.1">
    <property type="nucleotide sequence ID" value="XM_005787081.1"/>
</dbReference>
<dbReference type="KEGG" id="ehx:EMIHUDRAFT_122727"/>
<reference evidence="3" key="1">
    <citation type="journal article" date="2013" name="Nature">
        <title>Pan genome of the phytoplankton Emiliania underpins its global distribution.</title>
        <authorList>
            <person name="Read B.A."/>
            <person name="Kegel J."/>
            <person name="Klute M.J."/>
            <person name="Kuo A."/>
            <person name="Lefebvre S.C."/>
            <person name="Maumus F."/>
            <person name="Mayer C."/>
            <person name="Miller J."/>
            <person name="Monier A."/>
            <person name="Salamov A."/>
            <person name="Young J."/>
            <person name="Aguilar M."/>
            <person name="Claverie J.M."/>
            <person name="Frickenhaus S."/>
            <person name="Gonzalez K."/>
            <person name="Herman E.K."/>
            <person name="Lin Y.C."/>
            <person name="Napier J."/>
            <person name="Ogata H."/>
            <person name="Sarno A.F."/>
            <person name="Shmutz J."/>
            <person name="Schroeder D."/>
            <person name="de Vargas C."/>
            <person name="Verret F."/>
            <person name="von Dassow P."/>
            <person name="Valentin K."/>
            <person name="Van de Peer Y."/>
            <person name="Wheeler G."/>
            <person name="Dacks J.B."/>
            <person name="Delwiche C.F."/>
            <person name="Dyhrman S.T."/>
            <person name="Glockner G."/>
            <person name="John U."/>
            <person name="Richards T."/>
            <person name="Worden A.Z."/>
            <person name="Zhang X."/>
            <person name="Grigoriev I.V."/>
            <person name="Allen A.E."/>
            <person name="Bidle K."/>
            <person name="Borodovsky M."/>
            <person name="Bowler C."/>
            <person name="Brownlee C."/>
            <person name="Cock J.M."/>
            <person name="Elias M."/>
            <person name="Gladyshev V.N."/>
            <person name="Groth M."/>
            <person name="Guda C."/>
            <person name="Hadaegh A."/>
            <person name="Iglesias-Rodriguez M.D."/>
            <person name="Jenkins J."/>
            <person name="Jones B.M."/>
            <person name="Lawson T."/>
            <person name="Leese F."/>
            <person name="Lindquist E."/>
            <person name="Lobanov A."/>
            <person name="Lomsadze A."/>
            <person name="Malik S.B."/>
            <person name="Marsh M.E."/>
            <person name="Mackinder L."/>
            <person name="Mock T."/>
            <person name="Mueller-Roeber B."/>
            <person name="Pagarete A."/>
            <person name="Parker M."/>
            <person name="Probert I."/>
            <person name="Quesneville H."/>
            <person name="Raines C."/>
            <person name="Rensing S.A."/>
            <person name="Riano-Pachon D.M."/>
            <person name="Richier S."/>
            <person name="Rokitta S."/>
            <person name="Shiraiwa Y."/>
            <person name="Soanes D.M."/>
            <person name="van der Giezen M."/>
            <person name="Wahlund T.M."/>
            <person name="Williams B."/>
            <person name="Wilson W."/>
            <person name="Wolfe G."/>
            <person name="Wurch L.L."/>
        </authorList>
    </citation>
    <scope>NUCLEOTIDE SEQUENCE</scope>
</reference>
<dbReference type="EnsemblProtists" id="EOD34709">
    <property type="protein sequence ID" value="EOD34709"/>
    <property type="gene ID" value="EMIHUDRAFT_122727"/>
</dbReference>
<evidence type="ECO:0000313" key="3">
    <source>
        <dbReference type="Proteomes" id="UP000013827"/>
    </source>
</evidence>
<dbReference type="STRING" id="2903.R1FMV4"/>
<feature type="region of interest" description="Disordered" evidence="1">
    <location>
        <begin position="465"/>
        <end position="515"/>
    </location>
</feature>
<organism evidence="2 3">
    <name type="scientific">Emiliania huxleyi (strain CCMP1516)</name>
    <dbReference type="NCBI Taxonomy" id="280463"/>
    <lineage>
        <taxon>Eukaryota</taxon>
        <taxon>Haptista</taxon>
        <taxon>Haptophyta</taxon>
        <taxon>Prymnesiophyceae</taxon>
        <taxon>Isochrysidales</taxon>
        <taxon>Noelaerhabdaceae</taxon>
        <taxon>Emiliania</taxon>
    </lineage>
</organism>